<sequence length="242" mass="27336">MPHYKLYYPDLNARGEPCRMMFALAGVEFEDFRMKVPTSTKDRNDASYLAEPKLEVDGIVMNRNVAILRKFAKEHKAPYLTFPVLEVDGVKIGQTLAIVRYLANEFGFAGPDNLTCAVADALCDQMADYVLANLGWHVVNKGFVDGGDVAELYEQYFVPARGRHLPFFEEALSKSSTGWFANTPDVTHADVFIAASIEWLQKLNPKCDSFFDGFPLLAAHHKKFFAHPKLQKHLAQRPEVDY</sequence>
<proteinExistence type="predicted"/>
<dbReference type="InterPro" id="IPR040079">
    <property type="entry name" value="Glutathione_S-Trfase"/>
</dbReference>
<dbReference type="Gene3D" id="1.20.1050.10">
    <property type="match status" value="1"/>
</dbReference>
<organism evidence="1 2">
    <name type="scientific">Pristionchus pacificus</name>
    <name type="common">Parasitic nematode worm</name>
    <dbReference type="NCBI Taxonomy" id="54126"/>
    <lineage>
        <taxon>Eukaryota</taxon>
        <taxon>Metazoa</taxon>
        <taxon>Ecdysozoa</taxon>
        <taxon>Nematoda</taxon>
        <taxon>Chromadorea</taxon>
        <taxon>Rhabditida</taxon>
        <taxon>Rhabditina</taxon>
        <taxon>Diplogasteromorpha</taxon>
        <taxon>Diplogasteroidea</taxon>
        <taxon>Neodiplogasteridae</taxon>
        <taxon>Pristionchus</taxon>
    </lineage>
</organism>
<dbReference type="InterPro" id="IPR036282">
    <property type="entry name" value="Glutathione-S-Trfase_C_sf"/>
</dbReference>
<dbReference type="GO" id="GO:0006749">
    <property type="term" value="P:glutathione metabolic process"/>
    <property type="evidence" value="ECO:0000318"/>
    <property type="project" value="GO_Central"/>
</dbReference>
<dbReference type="Pfam" id="PF14497">
    <property type="entry name" value="GST_C_3"/>
    <property type="match status" value="1"/>
</dbReference>
<reference evidence="1" key="2">
    <citation type="submission" date="2022-06" db="UniProtKB">
        <authorList>
            <consortium name="EnsemblMetazoa"/>
        </authorList>
    </citation>
    <scope>IDENTIFICATION</scope>
    <source>
        <strain evidence="1">PS312</strain>
    </source>
</reference>
<protein>
    <submittedName>
        <fullName evidence="1">Glutathione S-transferase</fullName>
    </submittedName>
</protein>
<dbReference type="EnsemblMetazoa" id="PPA05992.1">
    <property type="protein sequence ID" value="PPA05992.1"/>
    <property type="gene ID" value="WBGene00095546"/>
</dbReference>
<dbReference type="FunFam" id="1.20.1050.10:FF:000056">
    <property type="entry name" value="Glutathione S-transferase"/>
    <property type="match status" value="1"/>
</dbReference>
<evidence type="ECO:0000313" key="1">
    <source>
        <dbReference type="EnsemblMetazoa" id="PPA05992.1"/>
    </source>
</evidence>
<dbReference type="OrthoDB" id="414243at2759"/>
<dbReference type="Gene3D" id="3.40.30.10">
    <property type="entry name" value="Glutaredoxin"/>
    <property type="match status" value="2"/>
</dbReference>
<dbReference type="InterPro" id="IPR004046">
    <property type="entry name" value="GST_C"/>
</dbReference>
<dbReference type="Proteomes" id="UP000005239">
    <property type="component" value="Unassembled WGS sequence"/>
</dbReference>
<dbReference type="PROSITE" id="PS50405">
    <property type="entry name" value="GST_CTER"/>
    <property type="match status" value="1"/>
</dbReference>
<keyword evidence="2" id="KW-1185">Reference proteome</keyword>
<dbReference type="PROSITE" id="PS50404">
    <property type="entry name" value="GST_NTER"/>
    <property type="match status" value="1"/>
</dbReference>
<dbReference type="CDD" id="cd03192">
    <property type="entry name" value="GST_C_Sigma_like"/>
    <property type="match status" value="1"/>
</dbReference>
<dbReference type="AlphaFoldDB" id="A0A454XR43"/>
<dbReference type="SFLD" id="SFLDS00019">
    <property type="entry name" value="Glutathione_Transferase_(cytos"/>
    <property type="match status" value="1"/>
</dbReference>
<dbReference type="SUPFAM" id="SSF52833">
    <property type="entry name" value="Thioredoxin-like"/>
    <property type="match status" value="1"/>
</dbReference>
<dbReference type="InterPro" id="IPR036249">
    <property type="entry name" value="Thioredoxin-like_sf"/>
</dbReference>
<dbReference type="SUPFAM" id="SSF47616">
    <property type="entry name" value="GST C-terminal domain-like"/>
    <property type="match status" value="1"/>
</dbReference>
<reference evidence="2" key="1">
    <citation type="journal article" date="2008" name="Nat. Genet.">
        <title>The Pristionchus pacificus genome provides a unique perspective on nematode lifestyle and parasitism.</title>
        <authorList>
            <person name="Dieterich C."/>
            <person name="Clifton S.W."/>
            <person name="Schuster L.N."/>
            <person name="Chinwalla A."/>
            <person name="Delehaunty K."/>
            <person name="Dinkelacker I."/>
            <person name="Fulton L."/>
            <person name="Fulton R."/>
            <person name="Godfrey J."/>
            <person name="Minx P."/>
            <person name="Mitreva M."/>
            <person name="Roeseler W."/>
            <person name="Tian H."/>
            <person name="Witte H."/>
            <person name="Yang S.P."/>
            <person name="Wilson R.K."/>
            <person name="Sommer R.J."/>
        </authorList>
    </citation>
    <scope>NUCLEOTIDE SEQUENCE [LARGE SCALE GENOMIC DNA]</scope>
    <source>
        <strain evidence="2">PS312</strain>
    </source>
</reference>
<gene>
    <name evidence="1" type="primary">WBGene00095546</name>
</gene>
<dbReference type="GO" id="GO:0004364">
    <property type="term" value="F:glutathione transferase activity"/>
    <property type="evidence" value="ECO:0000318"/>
    <property type="project" value="GO_Central"/>
</dbReference>
<dbReference type="InterPro" id="IPR050213">
    <property type="entry name" value="GST_superfamily"/>
</dbReference>
<dbReference type="InterPro" id="IPR010987">
    <property type="entry name" value="Glutathione-S-Trfase_C-like"/>
</dbReference>
<dbReference type="PANTHER" id="PTHR11571:SF256">
    <property type="entry name" value="GST C-TERMINAL DOMAIN-CONTAINING PROTEIN-RELATED"/>
    <property type="match status" value="1"/>
</dbReference>
<dbReference type="InterPro" id="IPR004045">
    <property type="entry name" value="Glutathione_S-Trfase_N"/>
</dbReference>
<evidence type="ECO:0000313" key="2">
    <source>
        <dbReference type="Proteomes" id="UP000005239"/>
    </source>
</evidence>
<dbReference type="PANTHER" id="PTHR11571">
    <property type="entry name" value="GLUTATHIONE S-TRANSFERASE"/>
    <property type="match status" value="1"/>
</dbReference>
<dbReference type="CDD" id="cd03039">
    <property type="entry name" value="GST_N_Sigma_like"/>
    <property type="match status" value="1"/>
</dbReference>
<accession>A0A454XR43</accession>
<name>A0A454XR43_PRIPA</name>
<accession>A0A8R1YA48</accession>